<accession>A0A8X7UWV5</accession>
<evidence type="ECO:0000313" key="5">
    <source>
        <dbReference type="Proteomes" id="UP000886595"/>
    </source>
</evidence>
<dbReference type="EMBL" id="JAAMPC010000009">
    <property type="protein sequence ID" value="KAG2293714.1"/>
    <property type="molecule type" value="Genomic_DNA"/>
</dbReference>
<dbReference type="Pfam" id="PF14392">
    <property type="entry name" value="zf-CCHC_4"/>
    <property type="match status" value="1"/>
</dbReference>
<dbReference type="PANTHER" id="PTHR31286">
    <property type="entry name" value="GLYCINE-RICH CELL WALL STRUCTURAL PROTEIN 1.8-LIKE"/>
    <property type="match status" value="1"/>
</dbReference>
<name>A0A8X7UWV5_BRACI</name>
<dbReference type="InterPro" id="IPR025836">
    <property type="entry name" value="Zn_knuckle_CX2CX4HX4C"/>
</dbReference>
<organism evidence="4 5">
    <name type="scientific">Brassica carinata</name>
    <name type="common">Ethiopian mustard</name>
    <name type="synonym">Abyssinian cabbage</name>
    <dbReference type="NCBI Taxonomy" id="52824"/>
    <lineage>
        <taxon>Eukaryota</taxon>
        <taxon>Viridiplantae</taxon>
        <taxon>Streptophyta</taxon>
        <taxon>Embryophyta</taxon>
        <taxon>Tracheophyta</taxon>
        <taxon>Spermatophyta</taxon>
        <taxon>Magnoliopsida</taxon>
        <taxon>eudicotyledons</taxon>
        <taxon>Gunneridae</taxon>
        <taxon>Pentapetalae</taxon>
        <taxon>rosids</taxon>
        <taxon>malvids</taxon>
        <taxon>Brassicales</taxon>
        <taxon>Brassicaceae</taxon>
        <taxon>Brassiceae</taxon>
        <taxon>Brassica</taxon>
    </lineage>
</organism>
<proteinExistence type="predicted"/>
<dbReference type="OrthoDB" id="10382308at2759"/>
<dbReference type="Proteomes" id="UP000886595">
    <property type="component" value="Unassembled WGS sequence"/>
</dbReference>
<feature type="compositionally biased region" description="Basic residues" evidence="1">
    <location>
        <begin position="497"/>
        <end position="507"/>
    </location>
</feature>
<evidence type="ECO:0008006" key="6">
    <source>
        <dbReference type="Google" id="ProtNLM"/>
    </source>
</evidence>
<evidence type="ECO:0000259" key="2">
    <source>
        <dbReference type="Pfam" id="PF14111"/>
    </source>
</evidence>
<feature type="region of interest" description="Disordered" evidence="1">
    <location>
        <begin position="473"/>
        <end position="507"/>
    </location>
</feature>
<comment type="caution">
    <text evidence="4">The sequence shown here is derived from an EMBL/GenBank/DDBJ whole genome shotgun (WGS) entry which is preliminary data.</text>
</comment>
<evidence type="ECO:0000256" key="1">
    <source>
        <dbReference type="SAM" id="MobiDB-lite"/>
    </source>
</evidence>
<feature type="compositionally biased region" description="Basic and acidic residues" evidence="1">
    <location>
        <begin position="208"/>
        <end position="218"/>
    </location>
</feature>
<reference evidence="4 5" key="1">
    <citation type="submission" date="2020-02" db="EMBL/GenBank/DDBJ databases">
        <authorList>
            <person name="Ma Q."/>
            <person name="Huang Y."/>
            <person name="Song X."/>
            <person name="Pei D."/>
        </authorList>
    </citation>
    <scope>NUCLEOTIDE SEQUENCE [LARGE SCALE GENOMIC DNA]</scope>
    <source>
        <strain evidence="4">Sxm20200214</strain>
        <tissue evidence="4">Leaf</tissue>
    </source>
</reference>
<keyword evidence="5" id="KW-1185">Reference proteome</keyword>
<protein>
    <recommendedName>
        <fullName evidence="6">Zinc knuckle CX2CX4HX4C domain-containing protein</fullName>
    </recommendedName>
</protein>
<gene>
    <name evidence="4" type="ORF">Bca52824_040383</name>
</gene>
<dbReference type="InterPro" id="IPR025558">
    <property type="entry name" value="DUF4283"/>
</dbReference>
<evidence type="ECO:0000313" key="4">
    <source>
        <dbReference type="EMBL" id="KAG2293714.1"/>
    </source>
</evidence>
<feature type="region of interest" description="Disordered" evidence="1">
    <location>
        <begin position="208"/>
        <end position="235"/>
    </location>
</feature>
<feature type="domain" description="Zinc knuckle CX2CX4HX4C" evidence="3">
    <location>
        <begin position="135"/>
        <end position="180"/>
    </location>
</feature>
<dbReference type="InterPro" id="IPR040256">
    <property type="entry name" value="At4g02000-like"/>
</dbReference>
<dbReference type="PANTHER" id="PTHR31286:SF162">
    <property type="entry name" value="DUF4283 DOMAIN-CONTAINING PROTEIN-RELATED"/>
    <property type="match status" value="1"/>
</dbReference>
<sequence>MDIKDKGILYEEDDEPIKLTDQDTTQNITKFQLSLIGKILNPKKQNVEKLLQKMPSQWGMEEHITANDLGNGKFLLNFTTEDGLNSVLRQGPFHFNFCMFVLVRWEPIGIGSRLGHVHQDTIELMKGRMLIDTNTRRPLKFARKAESPKGDEVTIEIKYEMLFKHCSTCGMLTHEKEYCPSMNAHAMILPPLIRPGVFARVQVPEERAQYQPVEKEPQTRTQITRSHSEHKSRHFNGLRYGHSERIYNLEFVSSRDESRGHANKIIRRRDDLSRSSRYGGVVWRENKIQNRQGTEPMRDYLERGTGAQDVIFYEHISRQSNGSTIHDRKRSERKSTWKAQGIRRLASTIVTPSRIDHDMDENVTKRAKRSHRAISFNSLGEKDLMAADGDDQIIDALIDMDIADQQDGGMMECEVQNDDLMVLELAEMEDKAGQNVAHKSQKSAVKALRGSKYGSKLSAPLGIQNKKFEILLRGSPHKRSSSSSSHETRTTGETGKSRRHHLTAGKL</sequence>
<feature type="domain" description="DUF4283" evidence="2">
    <location>
        <begin position="30"/>
        <end position="107"/>
    </location>
</feature>
<dbReference type="Pfam" id="PF14111">
    <property type="entry name" value="DUF4283"/>
    <property type="match status" value="1"/>
</dbReference>
<evidence type="ECO:0000259" key="3">
    <source>
        <dbReference type="Pfam" id="PF14392"/>
    </source>
</evidence>
<dbReference type="AlphaFoldDB" id="A0A8X7UWV5"/>